<dbReference type="PATRIC" id="fig|1393736.3.peg.4440"/>
<reference evidence="1 2" key="1">
    <citation type="submission" date="2014-03" db="EMBL/GenBank/DDBJ databases">
        <title>Draft Genome of Photorhabdus luminescens BA1, an Egyptian Isolate.</title>
        <authorList>
            <person name="Ghazal S."/>
            <person name="Hurst S.G.IV."/>
            <person name="Morris K."/>
            <person name="Thomas K."/>
            <person name="Tisa L.S."/>
        </authorList>
    </citation>
    <scope>NUCLEOTIDE SEQUENCE [LARGE SCALE GENOMIC DNA]</scope>
    <source>
        <strain evidence="1 2">BA1</strain>
    </source>
</reference>
<comment type="caution">
    <text evidence="1">The sequence shown here is derived from an EMBL/GenBank/DDBJ whole genome shotgun (WGS) entry which is preliminary data.</text>
</comment>
<sequence length="108" mass="11939">MDFLTSTILSGLLYDGLKTGATISAVWLKDTLRNWLIDDNTAQIMTDKITKLDINDDPSGKAIKTRIDNDPELLKLLMEIKTAPQTINHVSTHHGSGDIVHGNKIINN</sequence>
<organism evidence="1 2">
    <name type="scientific">Photorhabdus aegyptia</name>
    <dbReference type="NCBI Taxonomy" id="2805098"/>
    <lineage>
        <taxon>Bacteria</taxon>
        <taxon>Pseudomonadati</taxon>
        <taxon>Pseudomonadota</taxon>
        <taxon>Gammaproteobacteria</taxon>
        <taxon>Enterobacterales</taxon>
        <taxon>Morganellaceae</taxon>
        <taxon>Photorhabdus</taxon>
    </lineage>
</organism>
<gene>
    <name evidence="1" type="ORF">BA1DRAFT_04351</name>
</gene>
<dbReference type="Proteomes" id="UP000023464">
    <property type="component" value="Unassembled WGS sequence"/>
</dbReference>
<keyword evidence="2" id="KW-1185">Reference proteome</keyword>
<dbReference type="AlphaFoldDB" id="A0A022PBT1"/>
<name>A0A022PBT1_9GAMM</name>
<dbReference type="RefSeq" id="WP_036783498.1">
    <property type="nucleotide sequence ID" value="NZ_CAWLTM010000005.1"/>
</dbReference>
<evidence type="ECO:0000313" key="1">
    <source>
        <dbReference type="EMBL" id="EYU13176.1"/>
    </source>
</evidence>
<dbReference type="EMBL" id="JFGV01000110">
    <property type="protein sequence ID" value="EYU13176.1"/>
    <property type="molecule type" value="Genomic_DNA"/>
</dbReference>
<evidence type="ECO:0000313" key="2">
    <source>
        <dbReference type="Proteomes" id="UP000023464"/>
    </source>
</evidence>
<proteinExistence type="predicted"/>
<accession>A0A022PBT1</accession>
<protein>
    <submittedName>
        <fullName evidence="1">Uncharacterized protein</fullName>
    </submittedName>
</protein>
<dbReference type="Pfam" id="PF20701">
    <property type="entry name" value="HetE-N"/>
    <property type="match status" value="1"/>
</dbReference>